<proteinExistence type="predicted"/>
<reference evidence="1" key="1">
    <citation type="journal article" date="2021" name="Proc. Natl. Acad. Sci. U.S.A.">
        <title>A Catalog of Tens of Thousands of Viruses from Human Metagenomes Reveals Hidden Associations with Chronic Diseases.</title>
        <authorList>
            <person name="Tisza M.J."/>
            <person name="Buck C.B."/>
        </authorList>
    </citation>
    <scope>NUCLEOTIDE SEQUENCE</scope>
    <source>
        <strain evidence="1">CtCpR1</strain>
    </source>
</reference>
<protein>
    <submittedName>
        <fullName evidence="1">Uncharacterized protein</fullName>
    </submittedName>
</protein>
<evidence type="ECO:0000313" key="1">
    <source>
        <dbReference type="EMBL" id="DAG03187.1"/>
    </source>
</evidence>
<dbReference type="EMBL" id="BK016224">
    <property type="protein sequence ID" value="DAG03187.1"/>
    <property type="molecule type" value="Genomic_DNA"/>
</dbReference>
<accession>A0A8S5V967</accession>
<organism evidence="1">
    <name type="scientific">Caudovirales sp. ctCpR1</name>
    <dbReference type="NCBI Taxonomy" id="2825760"/>
    <lineage>
        <taxon>Viruses</taxon>
        <taxon>Duplodnaviria</taxon>
        <taxon>Heunggongvirae</taxon>
        <taxon>Uroviricota</taxon>
        <taxon>Caudoviricetes</taxon>
    </lineage>
</organism>
<sequence>MQQCRFVYTITRADCRACNGLDAGCRNYEPNPDEKAWRETDAEAKRQLPRKLFPPCEVNSLKLQDERWRPLEGGKARRKP</sequence>
<name>A0A8S5V967_9CAUD</name>